<feature type="non-terminal residue" evidence="1">
    <location>
        <position position="85"/>
    </location>
</feature>
<dbReference type="OrthoDB" id="2358876at2759"/>
<dbReference type="AlphaFoldDB" id="A0A9N9NET6"/>
<reference evidence="1" key="1">
    <citation type="submission" date="2021-06" db="EMBL/GenBank/DDBJ databases">
        <authorList>
            <person name="Kallberg Y."/>
            <person name="Tangrot J."/>
            <person name="Rosling A."/>
        </authorList>
    </citation>
    <scope>NUCLEOTIDE SEQUENCE</scope>
    <source>
        <strain evidence="1">IN212</strain>
    </source>
</reference>
<dbReference type="Proteomes" id="UP000789396">
    <property type="component" value="Unassembled WGS sequence"/>
</dbReference>
<sequence length="85" mass="9752">IYDSISEETIELVSKKYDISVKGRVDFTISQGSNILCVIEAKMHDIEYGLCQNLVQAKTAWEGTKRKREEIEYMYGMVKSGISPW</sequence>
<name>A0A9N9NET6_9GLOM</name>
<dbReference type="EMBL" id="CAJVPZ010026421">
    <property type="protein sequence ID" value="CAG8725568.1"/>
    <property type="molecule type" value="Genomic_DNA"/>
</dbReference>
<accession>A0A9N9NET6</accession>
<organism evidence="1 2">
    <name type="scientific">Racocetra fulgida</name>
    <dbReference type="NCBI Taxonomy" id="60492"/>
    <lineage>
        <taxon>Eukaryota</taxon>
        <taxon>Fungi</taxon>
        <taxon>Fungi incertae sedis</taxon>
        <taxon>Mucoromycota</taxon>
        <taxon>Glomeromycotina</taxon>
        <taxon>Glomeromycetes</taxon>
        <taxon>Diversisporales</taxon>
        <taxon>Gigasporaceae</taxon>
        <taxon>Racocetra</taxon>
    </lineage>
</organism>
<evidence type="ECO:0000313" key="1">
    <source>
        <dbReference type="EMBL" id="CAG8725568.1"/>
    </source>
</evidence>
<proteinExistence type="predicted"/>
<gene>
    <name evidence="1" type="ORF">RFULGI_LOCUS11764</name>
</gene>
<protein>
    <submittedName>
        <fullName evidence="1">2896_t:CDS:1</fullName>
    </submittedName>
</protein>
<keyword evidence="2" id="KW-1185">Reference proteome</keyword>
<evidence type="ECO:0000313" key="2">
    <source>
        <dbReference type="Proteomes" id="UP000789396"/>
    </source>
</evidence>
<comment type="caution">
    <text evidence="1">The sequence shown here is derived from an EMBL/GenBank/DDBJ whole genome shotgun (WGS) entry which is preliminary data.</text>
</comment>